<feature type="domain" description="Cyclic nucleotide-binding" evidence="1">
    <location>
        <begin position="1"/>
        <end position="76"/>
    </location>
</feature>
<reference evidence="2 3" key="1">
    <citation type="submission" date="2024-07" db="EMBL/GenBank/DDBJ databases">
        <title>Marimonas sp.nov., isolated from tidal-flat sediment.</title>
        <authorList>
            <person name="Jayan J.N."/>
            <person name="Lee S.S."/>
        </authorList>
    </citation>
    <scope>NUCLEOTIDE SEQUENCE [LARGE SCALE GENOMIC DNA]</scope>
    <source>
        <strain evidence="2 3">MJW-29</strain>
    </source>
</reference>
<dbReference type="PROSITE" id="PS50042">
    <property type="entry name" value="CNMP_BINDING_3"/>
    <property type="match status" value="1"/>
</dbReference>
<proteinExistence type="predicted"/>
<dbReference type="InterPro" id="IPR036390">
    <property type="entry name" value="WH_DNA-bd_sf"/>
</dbReference>
<gene>
    <name evidence="2" type="ORF">AB2B41_10095</name>
</gene>
<organism evidence="2 3">
    <name type="scientific">Sulfitobacter sediminis</name>
    <dbReference type="NCBI Taxonomy" id="3234186"/>
    <lineage>
        <taxon>Bacteria</taxon>
        <taxon>Pseudomonadati</taxon>
        <taxon>Pseudomonadota</taxon>
        <taxon>Alphaproteobacteria</taxon>
        <taxon>Rhodobacterales</taxon>
        <taxon>Roseobacteraceae</taxon>
        <taxon>Sulfitobacter</taxon>
    </lineage>
</organism>
<evidence type="ECO:0000259" key="1">
    <source>
        <dbReference type="PROSITE" id="PS50042"/>
    </source>
</evidence>
<dbReference type="Pfam" id="PF00027">
    <property type="entry name" value="cNMP_binding"/>
    <property type="match status" value="1"/>
</dbReference>
<evidence type="ECO:0000313" key="2">
    <source>
        <dbReference type="EMBL" id="MEW9919957.1"/>
    </source>
</evidence>
<name>A0ABV3RLV7_9RHOB</name>
<accession>A0ABV3RLV7</accession>
<dbReference type="InterPro" id="IPR014710">
    <property type="entry name" value="RmlC-like_jellyroll"/>
</dbReference>
<evidence type="ECO:0000313" key="3">
    <source>
        <dbReference type="Proteomes" id="UP001556098"/>
    </source>
</evidence>
<dbReference type="CDD" id="cd00038">
    <property type="entry name" value="CAP_ED"/>
    <property type="match status" value="1"/>
</dbReference>
<dbReference type="Gene3D" id="1.10.10.10">
    <property type="entry name" value="Winged helix-like DNA-binding domain superfamily/Winged helix DNA-binding domain"/>
    <property type="match status" value="1"/>
</dbReference>
<protein>
    <submittedName>
        <fullName evidence="2">Crp/Fnr family transcriptional regulator</fullName>
    </submittedName>
</protein>
<dbReference type="SUPFAM" id="SSF51206">
    <property type="entry name" value="cAMP-binding domain-like"/>
    <property type="match status" value="1"/>
</dbReference>
<dbReference type="EMBL" id="JBFNXX010000006">
    <property type="protein sequence ID" value="MEW9919957.1"/>
    <property type="molecule type" value="Genomic_DNA"/>
</dbReference>
<comment type="caution">
    <text evidence="2">The sequence shown here is derived from an EMBL/GenBank/DDBJ whole genome shotgun (WGS) entry which is preliminary data.</text>
</comment>
<dbReference type="Gene3D" id="2.60.120.10">
    <property type="entry name" value="Jelly Rolls"/>
    <property type="match status" value="1"/>
</dbReference>
<dbReference type="InterPro" id="IPR018490">
    <property type="entry name" value="cNMP-bd_dom_sf"/>
</dbReference>
<dbReference type="Proteomes" id="UP001556098">
    <property type="component" value="Unassembled WGS sequence"/>
</dbReference>
<sequence>MQKDDHLFRQGDPTRGLFRVETGQVNLQRITPEGHIITLHRASAGTLFAEASLFSDSYHCDAVCVRPGAVLRLDKKHILDRLASDQGFSLAFNRLLAQQVQGYRQTIELTSIRSARDRTFAAISLGYLSGSVTEMAHRIGLTHEACYRALRELCDTGLLIRTGRGRYEIAIKPNKKRPRHKGGA</sequence>
<dbReference type="InterPro" id="IPR036388">
    <property type="entry name" value="WH-like_DNA-bd_sf"/>
</dbReference>
<dbReference type="SUPFAM" id="SSF46785">
    <property type="entry name" value="Winged helix' DNA-binding domain"/>
    <property type="match status" value="1"/>
</dbReference>
<dbReference type="RefSeq" id="WP_367877657.1">
    <property type="nucleotide sequence ID" value="NZ_JBFNXX010000006.1"/>
</dbReference>
<keyword evidence="3" id="KW-1185">Reference proteome</keyword>
<dbReference type="InterPro" id="IPR000595">
    <property type="entry name" value="cNMP-bd_dom"/>
</dbReference>